<dbReference type="InterPro" id="IPR041931">
    <property type="entry name" value="DNA_pol3_alpha_thumb_dom"/>
</dbReference>
<evidence type="ECO:0000259" key="10">
    <source>
        <dbReference type="Pfam" id="PF01336"/>
    </source>
</evidence>
<dbReference type="Gene3D" id="1.10.10.1600">
    <property type="entry name" value="Bacterial DNA polymerase III alpha subunit, thumb domain"/>
    <property type="match status" value="1"/>
</dbReference>
<dbReference type="Pfam" id="PF01336">
    <property type="entry name" value="tRNA_anti-codon"/>
    <property type="match status" value="1"/>
</dbReference>
<reference evidence="15 16" key="1">
    <citation type="submission" date="2018-07" db="EMBL/GenBank/DDBJ databases">
        <title>Complete genome sequence of Psychrobacillus sp. PB01, isolated from iceberg, and comparative genome analysis of Psychrobacillus strains.</title>
        <authorList>
            <person name="Lee P.C."/>
        </authorList>
    </citation>
    <scope>NUCLEOTIDE SEQUENCE [LARGE SCALE GENOMIC DNA]</scope>
    <source>
        <strain evidence="15 16">PB01</strain>
    </source>
</reference>
<dbReference type="NCBIfam" id="NF004226">
    <property type="entry name" value="PRK05673.1"/>
    <property type="match status" value="1"/>
</dbReference>
<evidence type="ECO:0000313" key="15">
    <source>
        <dbReference type="EMBL" id="QFF99693.1"/>
    </source>
</evidence>
<dbReference type="InterPro" id="IPR012340">
    <property type="entry name" value="NA-bd_OB-fold"/>
</dbReference>
<evidence type="ECO:0000313" key="16">
    <source>
        <dbReference type="Proteomes" id="UP000325517"/>
    </source>
</evidence>
<comment type="catalytic activity">
    <reaction evidence="9">
        <text>DNA(n) + a 2'-deoxyribonucleoside 5'-triphosphate = DNA(n+1) + diphosphate</text>
        <dbReference type="Rhea" id="RHEA:22508"/>
        <dbReference type="Rhea" id="RHEA-COMP:17339"/>
        <dbReference type="Rhea" id="RHEA-COMP:17340"/>
        <dbReference type="ChEBI" id="CHEBI:33019"/>
        <dbReference type="ChEBI" id="CHEBI:61560"/>
        <dbReference type="ChEBI" id="CHEBI:173112"/>
        <dbReference type="EC" id="2.7.7.7"/>
    </reaction>
</comment>
<evidence type="ECO:0000259" key="14">
    <source>
        <dbReference type="Pfam" id="PF17657"/>
    </source>
</evidence>
<dbReference type="GO" id="GO:0008408">
    <property type="term" value="F:3'-5' exonuclease activity"/>
    <property type="evidence" value="ECO:0007669"/>
    <property type="project" value="InterPro"/>
</dbReference>
<dbReference type="GO" id="GO:0006260">
    <property type="term" value="P:DNA replication"/>
    <property type="evidence" value="ECO:0007669"/>
    <property type="project" value="UniProtKB-KW"/>
</dbReference>
<keyword evidence="4 15" id="KW-0808">Transferase</keyword>
<dbReference type="InterPro" id="IPR004013">
    <property type="entry name" value="PHP_dom"/>
</dbReference>
<comment type="function">
    <text evidence="8">DNA polymerase III is a complex, multichain enzyme responsible for most of the replicative synthesis in bacteria. This DNA polymerase also exhibits 3' to 5' exonuclease activity. The alpha chain is the DNA polymerase.</text>
</comment>
<evidence type="ECO:0000256" key="7">
    <source>
        <dbReference type="ARBA" id="ARBA00022932"/>
    </source>
</evidence>
<sequence>MVTVYPQIVTSADMLKSTIQLEQLIQKLKLNNAKAAAITNSRLYGMLPFWHELKKHQIHPVIGLSIKIKLDNHPSSIILYAKNSNGYENILKISSSLETRELSELPIKWLQAYNEGLIVVYKCDDSFTPNAMAELAEIVSPTNLYAGIERPNGIKQGIEAEITSFAEKLSIPITAFHMSRYIEKEDAFAFEVLNAMDQSVKMSDRNRLKPSDHSFHVLSGEEWFNWFSDVPEWLENTEKMLESCQVSFEQQSQYMPKYQLPQSVLAKDYLRNLCEEGLKIRVKSISPKYLDRLNYELQVIGQMNYEDYFLIVQDFIKFAKQAGILTGPGRGSSASSLVAYSLFITDVDPLEYGLLFERFLNPERITLPDIDIDFADSKRMEVIQYVAEKYGKQNVSQIITFGTLSAKAVAREVARVFGFESTTLEAISSFIPSKLGISLKEAYDQSQKLRDFIATEEIRKKWFDVALALEGLPRNASTHAAGVILSPVPLVDVVPIQNGHDDIFLTQWPMKELEQIGLLKMDFLGLRNLTIIDRILNLINYKKTSQLTLDTIPLNDKLTFQLLQNGDATGVFQLESAGMRNALKQIKPTKFEDIVAVNALYRPGPMESIPLYAKRKLGQQAVTYEHPVLEPILKETYGIIVYQEQIMQIASQMAGFTFGEADLLRRAVSKKNREILQKERTHFIKKAKLLGHTEVAASSVYDLIVRFADYGFPKSHAVAYSFISYQMAFLKAHFPVEFYCAILSSASGNQEKINQLLMEMKQKGIKVLPPSIQNSQPYFSVENGAVRFGLQAIKGVSHSFTQKLLQQRVNKTTNWMDIFEFASDLSAIHFTRKNIEPLIKAGAMDELNEERATLLATLDPAVKYAELVSPTEENDLFGGDASHFGKSKYIKSDPMPLLIKLQFEKEVLGQYFSEHPTVSVKKNASEKIDNIWDVQQSTKEWNVKIVGLIQEIKRIRTKKGESMAFVTAQDETGSISITLFPEEYSRYNLLLEEQTIIIIEGKSERRNGRTQIKTKLITSVD</sequence>
<feature type="domain" description="OB" evidence="10">
    <location>
        <begin position="943"/>
        <end position="1014"/>
    </location>
</feature>
<dbReference type="InterPro" id="IPR004365">
    <property type="entry name" value="NA-bd_OB_tRNA"/>
</dbReference>
<feature type="domain" description="DNA polymerase helix-hairpin-helix motif" evidence="13">
    <location>
        <begin position="764"/>
        <end position="854"/>
    </location>
</feature>
<evidence type="ECO:0000256" key="3">
    <source>
        <dbReference type="ARBA" id="ARBA00012417"/>
    </source>
</evidence>
<evidence type="ECO:0000256" key="9">
    <source>
        <dbReference type="ARBA" id="ARBA00049244"/>
    </source>
</evidence>
<accession>A0A5J6SQ95</accession>
<dbReference type="Gene3D" id="1.10.150.870">
    <property type="match status" value="1"/>
</dbReference>
<dbReference type="InterPro" id="IPR004805">
    <property type="entry name" value="DnaE2/DnaE/PolC"/>
</dbReference>
<keyword evidence="7" id="KW-0239">DNA-directed DNA polymerase</keyword>
<evidence type="ECO:0000256" key="2">
    <source>
        <dbReference type="ARBA" id="ARBA00009496"/>
    </source>
</evidence>
<evidence type="ECO:0000259" key="12">
    <source>
        <dbReference type="Pfam" id="PF07733"/>
    </source>
</evidence>
<dbReference type="NCBIfam" id="TIGR00594">
    <property type="entry name" value="polc"/>
    <property type="match status" value="1"/>
</dbReference>
<dbReference type="RefSeq" id="WP_151700597.1">
    <property type="nucleotide sequence ID" value="NZ_CP031223.1"/>
</dbReference>
<comment type="subcellular location">
    <subcellularLocation>
        <location evidence="1">Cytoplasm</location>
    </subcellularLocation>
</comment>
<comment type="similarity">
    <text evidence="2">Belongs to the DNA polymerase type-C family. DnaE subfamily.</text>
</comment>
<evidence type="ECO:0000256" key="4">
    <source>
        <dbReference type="ARBA" id="ARBA00022679"/>
    </source>
</evidence>
<proteinExistence type="inferred from homology"/>
<dbReference type="Pfam" id="PF17657">
    <property type="entry name" value="DNA_pol3_finger"/>
    <property type="match status" value="1"/>
</dbReference>
<dbReference type="Gene3D" id="3.20.20.140">
    <property type="entry name" value="Metal-dependent hydrolases"/>
    <property type="match status" value="1"/>
</dbReference>
<keyword evidence="5 15" id="KW-0548">Nucleotidyltransferase</keyword>
<feature type="domain" description="DNA polymerase III alpha subunit finger" evidence="14">
    <location>
        <begin position="528"/>
        <end position="688"/>
    </location>
</feature>
<evidence type="ECO:0000256" key="8">
    <source>
        <dbReference type="ARBA" id="ARBA00025611"/>
    </source>
</evidence>
<dbReference type="InterPro" id="IPR011708">
    <property type="entry name" value="DNA_pol3_alpha_NTPase_dom"/>
</dbReference>
<dbReference type="Proteomes" id="UP000325517">
    <property type="component" value="Chromosome"/>
</dbReference>
<dbReference type="SUPFAM" id="SSF50249">
    <property type="entry name" value="Nucleic acid-binding proteins"/>
    <property type="match status" value="1"/>
</dbReference>
<dbReference type="GO" id="GO:0005737">
    <property type="term" value="C:cytoplasm"/>
    <property type="evidence" value="ECO:0007669"/>
    <property type="project" value="UniProtKB-SubCell"/>
</dbReference>
<dbReference type="Pfam" id="PF07733">
    <property type="entry name" value="DNA_pol3_alpha"/>
    <property type="match status" value="1"/>
</dbReference>
<dbReference type="InterPro" id="IPR029460">
    <property type="entry name" value="DNAPol_HHH"/>
</dbReference>
<dbReference type="PANTHER" id="PTHR32294">
    <property type="entry name" value="DNA POLYMERASE III SUBUNIT ALPHA"/>
    <property type="match status" value="1"/>
</dbReference>
<protein>
    <recommendedName>
        <fullName evidence="3">DNA-directed DNA polymerase</fullName>
        <ecNumber evidence="3">2.7.7.7</ecNumber>
    </recommendedName>
</protein>
<dbReference type="InterPro" id="IPR040982">
    <property type="entry name" value="DNA_pol3_finger"/>
</dbReference>
<evidence type="ECO:0000259" key="11">
    <source>
        <dbReference type="Pfam" id="PF02811"/>
    </source>
</evidence>
<evidence type="ECO:0000256" key="6">
    <source>
        <dbReference type="ARBA" id="ARBA00022705"/>
    </source>
</evidence>
<name>A0A5J6SQ95_9BACI</name>
<keyword evidence="6" id="KW-0235">DNA replication</keyword>
<feature type="domain" description="Bacterial DNA polymerase III alpha subunit NTPase" evidence="12">
    <location>
        <begin position="268"/>
        <end position="525"/>
    </location>
</feature>
<dbReference type="GO" id="GO:0003887">
    <property type="term" value="F:DNA-directed DNA polymerase activity"/>
    <property type="evidence" value="ECO:0007669"/>
    <property type="project" value="UniProtKB-KW"/>
</dbReference>
<dbReference type="Pfam" id="PF02811">
    <property type="entry name" value="PHP"/>
    <property type="match status" value="1"/>
</dbReference>
<dbReference type="AlphaFoldDB" id="A0A5J6SQ95"/>
<dbReference type="GO" id="GO:0003676">
    <property type="term" value="F:nucleic acid binding"/>
    <property type="evidence" value="ECO:0007669"/>
    <property type="project" value="InterPro"/>
</dbReference>
<keyword evidence="16" id="KW-1185">Reference proteome</keyword>
<dbReference type="CDD" id="cd04485">
    <property type="entry name" value="DnaE_OBF"/>
    <property type="match status" value="1"/>
</dbReference>
<dbReference type="KEGG" id="psyo:PB01_13070"/>
<dbReference type="PANTHER" id="PTHR32294:SF0">
    <property type="entry name" value="DNA POLYMERASE III SUBUNIT ALPHA"/>
    <property type="match status" value="1"/>
</dbReference>
<dbReference type="Gene3D" id="2.40.50.140">
    <property type="entry name" value="Nucleic acid-binding proteins"/>
    <property type="match status" value="1"/>
</dbReference>
<dbReference type="EC" id="2.7.7.7" evidence="3"/>
<organism evidence="15 16">
    <name type="scientific">Psychrobacillus glaciei</name>
    <dbReference type="NCBI Taxonomy" id="2283160"/>
    <lineage>
        <taxon>Bacteria</taxon>
        <taxon>Bacillati</taxon>
        <taxon>Bacillota</taxon>
        <taxon>Bacilli</taxon>
        <taxon>Bacillales</taxon>
        <taxon>Bacillaceae</taxon>
        <taxon>Psychrobacillus</taxon>
    </lineage>
</organism>
<dbReference type="OrthoDB" id="9803237at2"/>
<evidence type="ECO:0000259" key="13">
    <source>
        <dbReference type="Pfam" id="PF14579"/>
    </source>
</evidence>
<dbReference type="Pfam" id="PF14579">
    <property type="entry name" value="HHH_6"/>
    <property type="match status" value="1"/>
</dbReference>
<evidence type="ECO:0000256" key="5">
    <source>
        <dbReference type="ARBA" id="ARBA00022695"/>
    </source>
</evidence>
<evidence type="ECO:0000256" key="1">
    <source>
        <dbReference type="ARBA" id="ARBA00004496"/>
    </source>
</evidence>
<dbReference type="EMBL" id="CP031223">
    <property type="protein sequence ID" value="QFF99693.1"/>
    <property type="molecule type" value="Genomic_DNA"/>
</dbReference>
<feature type="domain" description="PHP" evidence="11">
    <location>
        <begin position="13"/>
        <end position="124"/>
    </location>
</feature>
<gene>
    <name evidence="15" type="ORF">PB01_13070</name>
</gene>